<dbReference type="OrthoDB" id="9799262at2"/>
<dbReference type="RefSeq" id="WP_089967761.1">
    <property type="nucleotide sequence ID" value="NZ_CP071376.1"/>
</dbReference>
<dbReference type="FunFam" id="1.10.287.10:FF:000002">
    <property type="entry name" value="30S ribosomal protein S15"/>
    <property type="match status" value="1"/>
</dbReference>
<evidence type="ECO:0000256" key="2">
    <source>
        <dbReference type="ARBA" id="ARBA00023274"/>
    </source>
</evidence>
<dbReference type="HAMAP" id="MF_01343_B">
    <property type="entry name" value="Ribosomal_uS15_B"/>
    <property type="match status" value="1"/>
</dbReference>
<comment type="function">
    <text evidence="4">Forms an intersubunit bridge (bridge B4) with the 23S rRNA of the 50S subunit in the ribosome.</text>
</comment>
<sequence>MDAIRKLEIIKEHGRSEGDTGSAEVQIALLTERINSLTMHLKMHKKDHHSRRGLLMMVGQRRGFLNYLIAQDIERYRAIIQKLNLRR</sequence>
<keyword evidence="4" id="KW-0699">rRNA-binding</keyword>
<evidence type="ECO:0000313" key="9">
    <source>
        <dbReference type="Proteomes" id="UP000585258"/>
    </source>
</evidence>
<dbReference type="GeneID" id="65311307"/>
<dbReference type="SUPFAM" id="SSF47060">
    <property type="entry name" value="S15/NS1 RNA-binding domain"/>
    <property type="match status" value="1"/>
</dbReference>
<evidence type="ECO:0000256" key="3">
    <source>
        <dbReference type="ARBA" id="ARBA00064542"/>
    </source>
</evidence>
<dbReference type="InterPro" id="IPR000589">
    <property type="entry name" value="Ribosomal_uS15"/>
</dbReference>
<dbReference type="InterPro" id="IPR005290">
    <property type="entry name" value="Ribosomal_uS15_bac-type"/>
</dbReference>
<comment type="function">
    <text evidence="4">One of the primary rRNA binding proteins, it binds directly to 16S rRNA where it helps nucleate assembly of the platform of the 30S subunit by binding and bridging several RNA helices of the 16S rRNA.</text>
</comment>
<keyword evidence="4" id="KW-0694">RNA-binding</keyword>
<name>A0A1H0R6M5_9CLOT</name>
<organism evidence="7 8">
    <name type="scientific">Clostridium gasigenes</name>
    <dbReference type="NCBI Taxonomy" id="94869"/>
    <lineage>
        <taxon>Bacteria</taxon>
        <taxon>Bacillati</taxon>
        <taxon>Bacillota</taxon>
        <taxon>Clostridia</taxon>
        <taxon>Eubacteriales</taxon>
        <taxon>Clostridiaceae</taxon>
        <taxon>Clostridium</taxon>
    </lineage>
</organism>
<evidence type="ECO:0000313" key="6">
    <source>
        <dbReference type="EMBL" id="MBB6715082.1"/>
    </source>
</evidence>
<dbReference type="Proteomes" id="UP000585258">
    <property type="component" value="Unassembled WGS sequence"/>
</dbReference>
<dbReference type="PANTHER" id="PTHR23321:SF26">
    <property type="entry name" value="SMALL RIBOSOMAL SUBUNIT PROTEIN US15M"/>
    <property type="match status" value="1"/>
</dbReference>
<evidence type="ECO:0000313" key="7">
    <source>
        <dbReference type="EMBL" id="SDP25202.1"/>
    </source>
</evidence>
<evidence type="ECO:0000256" key="5">
    <source>
        <dbReference type="RuleBase" id="RU003919"/>
    </source>
</evidence>
<keyword evidence="8" id="KW-1185">Reference proteome</keyword>
<reference evidence="6 9" key="2">
    <citation type="submission" date="2020-08" db="EMBL/GenBank/DDBJ databases">
        <title>Clostridia isolated from Swiss meat.</title>
        <authorList>
            <person name="Wambui J."/>
            <person name="Stevens M.J.A."/>
            <person name="Stephan R."/>
        </authorList>
    </citation>
    <scope>NUCLEOTIDE SEQUENCE [LARGE SCALE GENOMIC DNA]</scope>
    <source>
        <strain evidence="6 9">CM001</strain>
    </source>
</reference>
<keyword evidence="1 4" id="KW-0689">Ribosomal protein</keyword>
<gene>
    <name evidence="4 6" type="primary">rpsO</name>
    <name evidence="6" type="ORF">H7E68_10125</name>
    <name evidence="7" type="ORF">SAMN04488529_10355</name>
</gene>
<keyword evidence="2 4" id="KW-0687">Ribonucleoprotein</keyword>
<evidence type="ECO:0000256" key="4">
    <source>
        <dbReference type="HAMAP-Rule" id="MF_01343"/>
    </source>
</evidence>
<dbReference type="GO" id="GO:0022627">
    <property type="term" value="C:cytosolic small ribosomal subunit"/>
    <property type="evidence" value="ECO:0007669"/>
    <property type="project" value="TreeGrafter"/>
</dbReference>
<accession>A0A1H0R6M5</accession>
<reference evidence="7 8" key="1">
    <citation type="submission" date="2016-10" db="EMBL/GenBank/DDBJ databases">
        <authorList>
            <person name="de Groot N.N."/>
        </authorList>
    </citation>
    <scope>NUCLEOTIDE SEQUENCE [LARGE SCALE GENOMIC DNA]</scope>
    <source>
        <strain evidence="7 8">DSM 12272</strain>
    </source>
</reference>
<dbReference type="NCBIfam" id="TIGR00952">
    <property type="entry name" value="S15_bact"/>
    <property type="match status" value="1"/>
</dbReference>
<protein>
    <recommendedName>
        <fullName evidence="4">Small ribosomal subunit protein uS15</fullName>
    </recommendedName>
</protein>
<dbReference type="Proteomes" id="UP000198597">
    <property type="component" value="Unassembled WGS sequence"/>
</dbReference>
<dbReference type="SMART" id="SM01387">
    <property type="entry name" value="Ribosomal_S15"/>
    <property type="match status" value="1"/>
</dbReference>
<dbReference type="AlphaFoldDB" id="A0A1H0R6M5"/>
<dbReference type="CDD" id="cd00353">
    <property type="entry name" value="Ribosomal_S15p_S13e"/>
    <property type="match status" value="1"/>
</dbReference>
<dbReference type="InterPro" id="IPR009068">
    <property type="entry name" value="uS15_NS1_RNA-bd_sf"/>
</dbReference>
<dbReference type="PANTHER" id="PTHR23321">
    <property type="entry name" value="RIBOSOMAL PROTEIN S15, BACTERIAL AND ORGANELLAR"/>
    <property type="match status" value="1"/>
</dbReference>
<dbReference type="Gene3D" id="6.10.250.3130">
    <property type="match status" value="1"/>
</dbReference>
<evidence type="ECO:0000313" key="8">
    <source>
        <dbReference type="Proteomes" id="UP000198597"/>
    </source>
</evidence>
<comment type="similarity">
    <text evidence="4 5">Belongs to the universal ribosomal protein uS15 family.</text>
</comment>
<dbReference type="GO" id="GO:0006412">
    <property type="term" value="P:translation"/>
    <property type="evidence" value="ECO:0007669"/>
    <property type="project" value="UniProtKB-UniRule"/>
</dbReference>
<dbReference type="GO" id="GO:0003735">
    <property type="term" value="F:structural constituent of ribosome"/>
    <property type="evidence" value="ECO:0007669"/>
    <property type="project" value="InterPro"/>
</dbReference>
<dbReference type="EMBL" id="JACKWY010000005">
    <property type="protein sequence ID" value="MBB6715082.1"/>
    <property type="molecule type" value="Genomic_DNA"/>
</dbReference>
<dbReference type="STRING" id="94869.SAMN04488529_10355"/>
<dbReference type="GO" id="GO:0019843">
    <property type="term" value="F:rRNA binding"/>
    <property type="evidence" value="ECO:0007669"/>
    <property type="project" value="UniProtKB-UniRule"/>
</dbReference>
<comment type="subunit">
    <text evidence="3 4">Part of the 30S ribosomal subunit. Forms a bridge to the 50S subunit in the 70S ribosome, contacting the 23S rRNA.</text>
</comment>
<evidence type="ECO:0000256" key="1">
    <source>
        <dbReference type="ARBA" id="ARBA00022980"/>
    </source>
</evidence>
<proteinExistence type="inferred from homology"/>
<dbReference type="EMBL" id="FNJM01000003">
    <property type="protein sequence ID" value="SDP25202.1"/>
    <property type="molecule type" value="Genomic_DNA"/>
</dbReference>
<dbReference type="Pfam" id="PF00312">
    <property type="entry name" value="Ribosomal_S15"/>
    <property type="match status" value="1"/>
</dbReference>
<dbReference type="Gene3D" id="1.10.287.10">
    <property type="entry name" value="S15/NS1, RNA-binding"/>
    <property type="match status" value="1"/>
</dbReference>